<dbReference type="SUPFAM" id="SSF53850">
    <property type="entry name" value="Periplasmic binding protein-like II"/>
    <property type="match status" value="1"/>
</dbReference>
<feature type="chain" id="PRO_5047052377" evidence="2">
    <location>
        <begin position="25"/>
        <end position="322"/>
    </location>
</feature>
<comment type="similarity">
    <text evidence="1">Belongs to the UPF0065 (bug) family.</text>
</comment>
<keyword evidence="4" id="KW-1185">Reference proteome</keyword>
<name>A0ABS1EB66_9BURK</name>
<dbReference type="CDD" id="cd07012">
    <property type="entry name" value="PBP2_Bug_TTT"/>
    <property type="match status" value="1"/>
</dbReference>
<evidence type="ECO:0000313" key="3">
    <source>
        <dbReference type="EMBL" id="MBK1781099.1"/>
    </source>
</evidence>
<dbReference type="Proteomes" id="UP000635316">
    <property type="component" value="Unassembled WGS sequence"/>
</dbReference>
<comment type="caution">
    <text evidence="3">The sequence shown here is derived from an EMBL/GenBank/DDBJ whole genome shotgun (WGS) entry which is preliminary data.</text>
</comment>
<dbReference type="Pfam" id="PF03401">
    <property type="entry name" value="TctC"/>
    <property type="match status" value="1"/>
</dbReference>
<dbReference type="InterPro" id="IPR042100">
    <property type="entry name" value="Bug_dom1"/>
</dbReference>
<dbReference type="PIRSF" id="PIRSF017082">
    <property type="entry name" value="YflP"/>
    <property type="match status" value="1"/>
</dbReference>
<gene>
    <name evidence="3" type="ORF">JHL22_07710</name>
</gene>
<organism evidence="3 4">
    <name type="scientific">Advenella mandrilli</name>
    <dbReference type="NCBI Taxonomy" id="2800330"/>
    <lineage>
        <taxon>Bacteria</taxon>
        <taxon>Pseudomonadati</taxon>
        <taxon>Pseudomonadota</taxon>
        <taxon>Betaproteobacteria</taxon>
        <taxon>Burkholderiales</taxon>
        <taxon>Alcaligenaceae</taxon>
    </lineage>
</organism>
<dbReference type="PANTHER" id="PTHR42928:SF5">
    <property type="entry name" value="BLR1237 PROTEIN"/>
    <property type="match status" value="1"/>
</dbReference>
<dbReference type="RefSeq" id="WP_200235657.1">
    <property type="nucleotide sequence ID" value="NZ_JAENGP010000008.1"/>
</dbReference>
<accession>A0ABS1EB66</accession>
<evidence type="ECO:0000256" key="2">
    <source>
        <dbReference type="SAM" id="SignalP"/>
    </source>
</evidence>
<dbReference type="EMBL" id="JAENGP010000008">
    <property type="protein sequence ID" value="MBK1781099.1"/>
    <property type="molecule type" value="Genomic_DNA"/>
</dbReference>
<evidence type="ECO:0000313" key="4">
    <source>
        <dbReference type="Proteomes" id="UP000635316"/>
    </source>
</evidence>
<sequence>MKFKKNHFIFNCIAALAFNSAALANNYPSSPIRLIVPWPAGGSADAVGRLLGEQLGKQLDTTVIVENIAGASATIGTQQVAKAKPDGYTLLLASSSGNASAPNLYKKINFDPIKDFSPIGLVALIPSILIVSNDSTFKSPEDIVAAAQKKPGALAFGSGGIGNSGHLSGELFASIANFKANHIPYKGNNPALTDLIGGRLDFMFDNGAIPHIKSKRVKALGIASNSRIQALSDLPTLEELGYQNMILSTWFGLAAPTQTPDDIIQKVNLALNKSLQESAFAQRLIDMGAELRTTNPQEFSIFWQSELLSYKKLIENSGAQAQ</sequence>
<dbReference type="Gene3D" id="3.40.190.150">
    <property type="entry name" value="Bordetella uptake gene, domain 1"/>
    <property type="match status" value="1"/>
</dbReference>
<protein>
    <submittedName>
        <fullName evidence="3">Tripartite tricarboxylate transporter substrate binding protein</fullName>
    </submittedName>
</protein>
<reference evidence="3 4" key="1">
    <citation type="submission" date="2020-12" db="EMBL/GenBank/DDBJ databases">
        <authorList>
            <person name="Lu T."/>
            <person name="Wang Q."/>
            <person name="Han X."/>
        </authorList>
    </citation>
    <scope>NUCLEOTIDE SEQUENCE [LARGE SCALE GENOMIC DNA]</scope>
    <source>
        <strain evidence="3 4">WQ 585</strain>
    </source>
</reference>
<keyword evidence="2" id="KW-0732">Signal</keyword>
<proteinExistence type="inferred from homology"/>
<dbReference type="InterPro" id="IPR005064">
    <property type="entry name" value="BUG"/>
</dbReference>
<evidence type="ECO:0000256" key="1">
    <source>
        <dbReference type="ARBA" id="ARBA00006987"/>
    </source>
</evidence>
<dbReference type="Gene3D" id="3.40.190.10">
    <property type="entry name" value="Periplasmic binding protein-like II"/>
    <property type="match status" value="1"/>
</dbReference>
<feature type="signal peptide" evidence="2">
    <location>
        <begin position="1"/>
        <end position="24"/>
    </location>
</feature>
<dbReference type="PANTHER" id="PTHR42928">
    <property type="entry name" value="TRICARBOXYLATE-BINDING PROTEIN"/>
    <property type="match status" value="1"/>
</dbReference>